<feature type="domain" description="Aldehyde dehydrogenase" evidence="2">
    <location>
        <begin position="39"/>
        <end position="472"/>
    </location>
</feature>
<evidence type="ECO:0000313" key="4">
    <source>
        <dbReference type="Proteomes" id="UP000094526"/>
    </source>
</evidence>
<dbReference type="InterPro" id="IPR016161">
    <property type="entry name" value="Ald_DH/histidinol_DH"/>
</dbReference>
<dbReference type="Proteomes" id="UP000094526">
    <property type="component" value="Unassembled WGS sequence"/>
</dbReference>
<sequence length="482" mass="51395">MADTKKMELESVPLLINGKPTCSTPSAKFPVFSLDLGRDVHLAESADVQAATRAADASWIAFQSWKNSAAVTRRKILLRYAELLRGHEEDLVAVQRLETSVSELWARKNVRLPADLVEEVAACVTRLEGVIPQPQTASSMALVLPVPVGPVLSIAPWNSSVILGARSIATPVAAGCTVVFKASELCPKTHHMLVSILGEAGLPDGVVNVIQTARHDAATVTEALISHPAIKKVEFIGSASVGRAIGQLCGKHLKPILMELGGKGPVLVLADANLEDAAEKCVAGAFLHHGQLCFSTERVIVVESVAKRFQELLKQKAPNFPPGSGVSQQILGASLDKLRDAQQKGATFLVGGPEMASHSSLVPTIVTGVTKEMQVSDEEAFGPSFSLSVAKDDREAIQMANDTKYGLNAAIHSTNMQHALEVAREIDTAQIHINSMTAHDEPTLPVGGMKGSGWGRNNGLWGLREFTDVKVITFSPKGNDFV</sequence>
<organism evidence="3 4">
    <name type="scientific">Cladophialophora carrionii</name>
    <dbReference type="NCBI Taxonomy" id="86049"/>
    <lineage>
        <taxon>Eukaryota</taxon>
        <taxon>Fungi</taxon>
        <taxon>Dikarya</taxon>
        <taxon>Ascomycota</taxon>
        <taxon>Pezizomycotina</taxon>
        <taxon>Eurotiomycetes</taxon>
        <taxon>Chaetothyriomycetidae</taxon>
        <taxon>Chaetothyriales</taxon>
        <taxon>Herpotrichiellaceae</taxon>
        <taxon>Cladophialophora</taxon>
    </lineage>
</organism>
<dbReference type="Pfam" id="PF00171">
    <property type="entry name" value="Aldedh"/>
    <property type="match status" value="1"/>
</dbReference>
<dbReference type="OrthoDB" id="310895at2759"/>
<protein>
    <submittedName>
        <fullName evidence="3">Vanillin dehydrogenase</fullName>
    </submittedName>
</protein>
<dbReference type="InterPro" id="IPR016163">
    <property type="entry name" value="Ald_DH_C"/>
</dbReference>
<dbReference type="InterPro" id="IPR016162">
    <property type="entry name" value="Ald_DH_N"/>
</dbReference>
<evidence type="ECO:0000313" key="3">
    <source>
        <dbReference type="EMBL" id="OCT50234.1"/>
    </source>
</evidence>
<evidence type="ECO:0000256" key="1">
    <source>
        <dbReference type="ARBA" id="ARBA00023002"/>
    </source>
</evidence>
<evidence type="ECO:0000259" key="2">
    <source>
        <dbReference type="Pfam" id="PF00171"/>
    </source>
</evidence>
<reference evidence="4" key="1">
    <citation type="submission" date="2015-07" db="EMBL/GenBank/DDBJ databases">
        <authorList>
            <person name="Teixeira M.M."/>
            <person name="Souza R.C."/>
            <person name="Almeida L.G."/>
            <person name="Vicente V.A."/>
            <person name="de Hoog S."/>
            <person name="Bocca A.L."/>
            <person name="de Almeida S.R."/>
            <person name="Vasconcelos A.T."/>
            <person name="Felipe M.S."/>
        </authorList>
    </citation>
    <scope>NUCLEOTIDE SEQUENCE [LARGE SCALE GENOMIC DNA]</scope>
    <source>
        <strain evidence="4">KSF</strain>
    </source>
</reference>
<dbReference type="InterPro" id="IPR015590">
    <property type="entry name" value="Aldehyde_DH_dom"/>
</dbReference>
<dbReference type="EMBL" id="LGRB01000010">
    <property type="protein sequence ID" value="OCT50234.1"/>
    <property type="molecule type" value="Genomic_DNA"/>
</dbReference>
<dbReference type="AlphaFoldDB" id="A0A1C1CP08"/>
<dbReference type="InterPro" id="IPR050740">
    <property type="entry name" value="Aldehyde_DH_Superfamily"/>
</dbReference>
<dbReference type="GO" id="GO:0009450">
    <property type="term" value="P:gamma-aminobutyric acid catabolic process"/>
    <property type="evidence" value="ECO:0007669"/>
    <property type="project" value="TreeGrafter"/>
</dbReference>
<dbReference type="Gene3D" id="3.40.309.10">
    <property type="entry name" value="Aldehyde Dehydrogenase, Chain A, domain 2"/>
    <property type="match status" value="1"/>
</dbReference>
<dbReference type="PANTHER" id="PTHR43353:SF6">
    <property type="entry name" value="CYTOPLASMIC ALDEHYDE DEHYDROGENASE (EUROFUNG)"/>
    <property type="match status" value="1"/>
</dbReference>
<keyword evidence="1" id="KW-0560">Oxidoreductase</keyword>
<dbReference type="SUPFAM" id="SSF53720">
    <property type="entry name" value="ALDH-like"/>
    <property type="match status" value="1"/>
</dbReference>
<proteinExistence type="predicted"/>
<keyword evidence="4" id="KW-1185">Reference proteome</keyword>
<accession>A0A1C1CP08</accession>
<dbReference type="VEuPathDB" id="FungiDB:G647_06957"/>
<dbReference type="PANTHER" id="PTHR43353">
    <property type="entry name" value="SUCCINATE-SEMIALDEHYDE DEHYDROGENASE, MITOCHONDRIAL"/>
    <property type="match status" value="1"/>
</dbReference>
<dbReference type="Gene3D" id="3.40.605.10">
    <property type="entry name" value="Aldehyde Dehydrogenase, Chain A, domain 1"/>
    <property type="match status" value="1"/>
</dbReference>
<dbReference type="STRING" id="86049.A0A1C1CP08"/>
<dbReference type="VEuPathDB" id="FungiDB:CLCR_07015"/>
<dbReference type="GO" id="GO:0004777">
    <property type="term" value="F:succinate-semialdehyde dehydrogenase (NAD+) activity"/>
    <property type="evidence" value="ECO:0007669"/>
    <property type="project" value="TreeGrafter"/>
</dbReference>
<name>A0A1C1CP08_9EURO</name>
<comment type="caution">
    <text evidence="3">The sequence shown here is derived from an EMBL/GenBank/DDBJ whole genome shotgun (WGS) entry which is preliminary data.</text>
</comment>
<gene>
    <name evidence="3" type="primary">vdh</name>
    <name evidence="3" type="ORF">CLCR_07015</name>
</gene>